<reference evidence="11 12" key="1">
    <citation type="submission" date="2016-04" db="EMBL/GenBank/DDBJ databases">
        <title>Genome sequence of Methanobrevibacter curvatus DSM 11111.</title>
        <authorList>
            <person name="Poehlein A."/>
            <person name="Seedorf H."/>
            <person name="Daniel R."/>
        </authorList>
    </citation>
    <scope>NUCLEOTIDE SEQUENCE [LARGE SCALE GENOMIC DNA]</scope>
    <source>
        <strain evidence="11 12">DSM 11111</strain>
    </source>
</reference>
<evidence type="ECO:0000256" key="5">
    <source>
        <dbReference type="ARBA" id="ARBA00022975"/>
    </source>
</evidence>
<feature type="active site" description="For OMPdecase activity" evidence="7">
    <location>
        <position position="64"/>
    </location>
</feature>
<dbReference type="RefSeq" id="WP_067090916.1">
    <property type="nucleotide sequence ID" value="NZ_LWMV01000163.1"/>
</dbReference>
<dbReference type="SMART" id="SM00934">
    <property type="entry name" value="OMPdecase"/>
    <property type="match status" value="1"/>
</dbReference>
<evidence type="ECO:0000256" key="8">
    <source>
        <dbReference type="PIRSR" id="PIRSR614732-2"/>
    </source>
</evidence>
<protein>
    <recommendedName>
        <fullName evidence="3 9">Orotidine 5'-phosphate decarboxylase</fullName>
        <ecNumber evidence="2 9">4.1.1.23</ecNumber>
    </recommendedName>
</protein>
<dbReference type="NCBIfam" id="NF010386">
    <property type="entry name" value="PRK13813.1"/>
    <property type="match status" value="1"/>
</dbReference>
<feature type="binding site" evidence="8">
    <location>
        <position position="12"/>
    </location>
    <ligand>
        <name>substrate</name>
    </ligand>
</feature>
<proteinExistence type="inferred from homology"/>
<comment type="similarity">
    <text evidence="9">Belongs to the OMP decarboxylase family.</text>
</comment>
<gene>
    <name evidence="11" type="ORF">MBCUR_09650</name>
</gene>
<dbReference type="AlphaFoldDB" id="A0A166B0K9"/>
<evidence type="ECO:0000256" key="2">
    <source>
        <dbReference type="ARBA" id="ARBA00012321"/>
    </source>
</evidence>
<dbReference type="InterPro" id="IPR001754">
    <property type="entry name" value="OMPdeCOase_dom"/>
</dbReference>
<dbReference type="InterPro" id="IPR011060">
    <property type="entry name" value="RibuloseP-bd_barrel"/>
</dbReference>
<dbReference type="OrthoDB" id="94124at2157"/>
<feature type="binding site" evidence="8">
    <location>
        <position position="195"/>
    </location>
    <ligand>
        <name>substrate</name>
    </ligand>
</feature>
<dbReference type="PROSITE" id="PS00156">
    <property type="entry name" value="OMPDECASE"/>
    <property type="match status" value="1"/>
</dbReference>
<evidence type="ECO:0000256" key="9">
    <source>
        <dbReference type="RuleBase" id="RU000512"/>
    </source>
</evidence>
<dbReference type="InterPro" id="IPR013785">
    <property type="entry name" value="Aldolase_TIM"/>
</dbReference>
<dbReference type="GO" id="GO:0006207">
    <property type="term" value="P:'de novo' pyrimidine nucleobase biosynthetic process"/>
    <property type="evidence" value="ECO:0007669"/>
    <property type="project" value="InterPro"/>
</dbReference>
<keyword evidence="6 9" id="KW-0456">Lyase</keyword>
<comment type="catalytic activity">
    <reaction evidence="9">
        <text>orotidine 5'-phosphate + H(+) = UMP + CO2</text>
        <dbReference type="Rhea" id="RHEA:11596"/>
        <dbReference type="ChEBI" id="CHEBI:15378"/>
        <dbReference type="ChEBI" id="CHEBI:16526"/>
        <dbReference type="ChEBI" id="CHEBI:57538"/>
        <dbReference type="ChEBI" id="CHEBI:57865"/>
        <dbReference type="EC" id="4.1.1.23"/>
    </reaction>
</comment>
<keyword evidence="4 9" id="KW-0210">Decarboxylase</keyword>
<dbReference type="EC" id="4.1.1.23" evidence="2 9"/>
<feature type="active site" description="For OMPdecase activity" evidence="7">
    <location>
        <position position="67"/>
    </location>
</feature>
<evidence type="ECO:0000256" key="7">
    <source>
        <dbReference type="PIRSR" id="PIRSR614732-1"/>
    </source>
</evidence>
<evidence type="ECO:0000313" key="12">
    <source>
        <dbReference type="Proteomes" id="UP000077245"/>
    </source>
</evidence>
<dbReference type="GO" id="GO:0044205">
    <property type="term" value="P:'de novo' UMP biosynthetic process"/>
    <property type="evidence" value="ECO:0007669"/>
    <property type="project" value="UniProtKB-UniPathway"/>
</dbReference>
<dbReference type="Proteomes" id="UP000077245">
    <property type="component" value="Unassembled WGS sequence"/>
</dbReference>
<dbReference type="Gene3D" id="3.20.20.70">
    <property type="entry name" value="Aldolase class I"/>
    <property type="match status" value="1"/>
</dbReference>
<feature type="binding site" evidence="8">
    <location>
        <position position="194"/>
    </location>
    <ligand>
        <name>substrate</name>
    </ligand>
</feature>
<evidence type="ECO:0000256" key="4">
    <source>
        <dbReference type="ARBA" id="ARBA00022793"/>
    </source>
</evidence>
<sequence>MEVKNNIILALDLMDIIKSFELVESISKYINTIKIGYPLTLAEGLKSVTVFKENFEFNTICDYKVADIPATNEKIADLTFKAGADSIIVHGFVGKDSVAASCDVALEYGKEIFLLTEMSHPGAIQFLKGKGEKIAEMGLELGINNYVAPSTHLDRLSSIRSVLGKDKFIISPGVGTQGGNPNDTLKYADALIIGRSIYNAENPEIAIKEIIKEITV</sequence>
<comment type="pathway">
    <text evidence="1 9">Pyrimidine metabolism; UMP biosynthesis via de novo pathway; UMP from orotate: step 2/2.</text>
</comment>
<dbReference type="InterPro" id="IPR014732">
    <property type="entry name" value="OMPdecase"/>
</dbReference>
<dbReference type="InterPro" id="IPR018089">
    <property type="entry name" value="OMPdecase_AS"/>
</dbReference>
<evidence type="ECO:0000256" key="6">
    <source>
        <dbReference type="ARBA" id="ARBA00023239"/>
    </source>
</evidence>
<evidence type="ECO:0000313" key="11">
    <source>
        <dbReference type="EMBL" id="KZX12712.1"/>
    </source>
</evidence>
<dbReference type="GO" id="GO:0004590">
    <property type="term" value="F:orotidine-5'-phosphate decarboxylase activity"/>
    <property type="evidence" value="ECO:0007669"/>
    <property type="project" value="UniProtKB-EC"/>
</dbReference>
<evidence type="ECO:0000256" key="1">
    <source>
        <dbReference type="ARBA" id="ARBA00004861"/>
    </source>
</evidence>
<dbReference type="NCBIfam" id="TIGR01740">
    <property type="entry name" value="pyrF"/>
    <property type="match status" value="1"/>
</dbReference>
<feature type="binding site" evidence="8">
    <location>
        <position position="34"/>
    </location>
    <ligand>
        <name>substrate</name>
    </ligand>
</feature>
<dbReference type="SUPFAM" id="SSF51366">
    <property type="entry name" value="Ribulose-phoshate binding barrel"/>
    <property type="match status" value="1"/>
</dbReference>
<dbReference type="GO" id="GO:0005829">
    <property type="term" value="C:cytosol"/>
    <property type="evidence" value="ECO:0007669"/>
    <property type="project" value="TreeGrafter"/>
</dbReference>
<dbReference type="CDD" id="cd04725">
    <property type="entry name" value="OMP_decarboxylase_like"/>
    <property type="match status" value="1"/>
</dbReference>
<dbReference type="PATRIC" id="fig|49547.3.peg.1034"/>
<dbReference type="PANTHER" id="PTHR32119">
    <property type="entry name" value="OROTIDINE 5'-PHOSPHATE DECARBOXYLASE"/>
    <property type="match status" value="1"/>
</dbReference>
<dbReference type="STRING" id="49547.MBCUR_09650"/>
<keyword evidence="5 9" id="KW-0665">Pyrimidine biosynthesis</keyword>
<feature type="binding site" evidence="8">
    <location>
        <position position="119"/>
    </location>
    <ligand>
        <name>substrate</name>
    </ligand>
</feature>
<dbReference type="EMBL" id="LWMV01000163">
    <property type="protein sequence ID" value="KZX12712.1"/>
    <property type="molecule type" value="Genomic_DNA"/>
</dbReference>
<organism evidence="11 12">
    <name type="scientific">Methanobrevibacter curvatus</name>
    <dbReference type="NCBI Taxonomy" id="49547"/>
    <lineage>
        <taxon>Archaea</taxon>
        <taxon>Methanobacteriati</taxon>
        <taxon>Methanobacteriota</taxon>
        <taxon>Methanomada group</taxon>
        <taxon>Methanobacteria</taxon>
        <taxon>Methanobacteriales</taxon>
        <taxon>Methanobacteriaceae</taxon>
        <taxon>Methanobrevibacter</taxon>
    </lineage>
</organism>
<evidence type="ECO:0000259" key="10">
    <source>
        <dbReference type="SMART" id="SM00934"/>
    </source>
</evidence>
<comment type="caution">
    <text evidence="11">The sequence shown here is derived from an EMBL/GenBank/DDBJ whole genome shotgun (WGS) entry which is preliminary data.</text>
</comment>
<name>A0A166B0K9_9EURY</name>
<dbReference type="Pfam" id="PF00215">
    <property type="entry name" value="OMPdecase"/>
    <property type="match status" value="1"/>
</dbReference>
<keyword evidence="12" id="KW-1185">Reference proteome</keyword>
<accession>A0A166B0K9</accession>
<dbReference type="PANTHER" id="PTHR32119:SF2">
    <property type="entry name" value="OROTIDINE 5'-PHOSPHATE DECARBOXYLASE"/>
    <property type="match status" value="1"/>
</dbReference>
<feature type="domain" description="Orotidine 5'-phosphate decarboxylase" evidence="10">
    <location>
        <begin position="6"/>
        <end position="210"/>
    </location>
</feature>
<evidence type="ECO:0000256" key="3">
    <source>
        <dbReference type="ARBA" id="ARBA00021923"/>
    </source>
</evidence>
<dbReference type="UniPathway" id="UPA00070">
    <property type="reaction ID" value="UER00120"/>
</dbReference>
<feature type="active site" description="For OMPdecase activity" evidence="7">
    <location>
        <position position="62"/>
    </location>
</feature>